<dbReference type="EMBL" id="OB675524">
    <property type="protein sequence ID" value="CAD7235926.1"/>
    <property type="molecule type" value="Genomic_DNA"/>
</dbReference>
<dbReference type="PANTHER" id="PTHR20893:SF2">
    <property type="entry name" value="LD08641P"/>
    <property type="match status" value="1"/>
</dbReference>
<feature type="non-terminal residue" evidence="1">
    <location>
        <position position="1"/>
    </location>
</feature>
<dbReference type="PANTHER" id="PTHR20893">
    <property type="entry name" value="LD08641P"/>
    <property type="match status" value="1"/>
</dbReference>
<sequence length="89" mass="9979">PVFLRFLTFNALTYSVFVTETILLALSSEEGQTSLLIRVFNGLYAALLFVVVVFFLIYGVEVYFKVSPTVCQLRPNDVFVPGSHSVEPQ</sequence>
<dbReference type="OrthoDB" id="2154780at2759"/>
<reference evidence="1" key="1">
    <citation type="submission" date="2020-11" db="EMBL/GenBank/DDBJ databases">
        <authorList>
            <person name="Tran Van P."/>
        </authorList>
    </citation>
    <scope>NUCLEOTIDE SEQUENCE</scope>
</reference>
<dbReference type="AlphaFoldDB" id="A0A7R8WPZ1"/>
<accession>A0A7R8WPZ1</accession>
<name>A0A7R8WPZ1_9CRUS</name>
<proteinExistence type="predicted"/>
<gene>
    <name evidence="1" type="ORF">CTOB1V02_LOCUS13741</name>
</gene>
<organism evidence="1">
    <name type="scientific">Cyprideis torosa</name>
    <dbReference type="NCBI Taxonomy" id="163714"/>
    <lineage>
        <taxon>Eukaryota</taxon>
        <taxon>Metazoa</taxon>
        <taxon>Ecdysozoa</taxon>
        <taxon>Arthropoda</taxon>
        <taxon>Crustacea</taxon>
        <taxon>Oligostraca</taxon>
        <taxon>Ostracoda</taxon>
        <taxon>Podocopa</taxon>
        <taxon>Podocopida</taxon>
        <taxon>Cytherocopina</taxon>
        <taxon>Cytheroidea</taxon>
        <taxon>Cytherideidae</taxon>
        <taxon>Cyprideis</taxon>
    </lineage>
</organism>
<protein>
    <submittedName>
        <fullName evidence="1">Uncharacterized protein</fullName>
    </submittedName>
</protein>
<feature type="non-terminal residue" evidence="1">
    <location>
        <position position="89"/>
    </location>
</feature>
<evidence type="ECO:0000313" key="1">
    <source>
        <dbReference type="EMBL" id="CAD7235926.1"/>
    </source>
</evidence>